<dbReference type="RefSeq" id="WP_109066397.1">
    <property type="nucleotide sequence ID" value="NZ_JAUQUC010000046.1"/>
</dbReference>
<dbReference type="EMBL" id="QEYI01000009">
    <property type="protein sequence ID" value="PWE19969.1"/>
    <property type="molecule type" value="Genomic_DNA"/>
</dbReference>
<evidence type="ECO:0000313" key="2">
    <source>
        <dbReference type="Proteomes" id="UP000245014"/>
    </source>
</evidence>
<sequence length="206" mass="24452">MKIRLFAIIFLLLFASYESKKFIEKSQDDLVPEKIKEQIIVKTGDIVLKKEDNLFSDFFSIVDNSKFSDIGVILKIDNKFYVAHYDFDIENSEFLQIEPFKSYVYFANRLAVLRYEKDIDSSKLFDYLETIKNSKISFDYSFNLNTTGFYNSKFVNSVYKELFGEDIYSYSYDFFGRDFISINSILQNPKFRKQFDLDFTTDSKPF</sequence>
<evidence type="ECO:0000313" key="1">
    <source>
        <dbReference type="EMBL" id="PWE19969.1"/>
    </source>
</evidence>
<dbReference type="Proteomes" id="UP000245014">
    <property type="component" value="Unassembled WGS sequence"/>
</dbReference>
<reference evidence="1 2" key="1">
    <citation type="submission" date="2018-05" db="EMBL/GenBank/DDBJ databases">
        <title>Antimicrobial susceptibility testing and genomic analysis of Arcobacter skirrowii strains and one Arcobacter butzleri isolated from German poultry farms.</title>
        <authorList>
            <person name="Haenel I."/>
            <person name="Hotzel H."/>
            <person name="Tomaso H."/>
            <person name="Busch A."/>
        </authorList>
    </citation>
    <scope>NUCLEOTIDE SEQUENCE [LARGE SCALE GENOMIC DNA]</scope>
    <source>
        <strain evidence="2">v</strain>
    </source>
</reference>
<name>A0A2U2BYT8_9BACT</name>
<dbReference type="InterPro" id="IPR038765">
    <property type="entry name" value="Papain-like_cys_pep_sf"/>
</dbReference>
<dbReference type="Gene3D" id="3.90.1720.10">
    <property type="entry name" value="endopeptidase domain like (from Nostoc punctiforme)"/>
    <property type="match status" value="1"/>
</dbReference>
<protein>
    <submittedName>
        <fullName evidence="1">Uncharacterized protein</fullName>
    </submittedName>
</protein>
<dbReference type="STRING" id="28200.GCA_001572935_00497"/>
<proteinExistence type="predicted"/>
<dbReference type="AlphaFoldDB" id="A0A2U2BYT8"/>
<gene>
    <name evidence="1" type="ORF">DF188_08620</name>
</gene>
<organism evidence="1 2">
    <name type="scientific">Aliarcobacter skirrowii</name>
    <dbReference type="NCBI Taxonomy" id="28200"/>
    <lineage>
        <taxon>Bacteria</taxon>
        <taxon>Pseudomonadati</taxon>
        <taxon>Campylobacterota</taxon>
        <taxon>Epsilonproteobacteria</taxon>
        <taxon>Campylobacterales</taxon>
        <taxon>Arcobacteraceae</taxon>
        <taxon>Aliarcobacter</taxon>
    </lineage>
</organism>
<accession>A0A2U2BYT8</accession>
<comment type="caution">
    <text evidence="1">The sequence shown here is derived from an EMBL/GenBank/DDBJ whole genome shotgun (WGS) entry which is preliminary data.</text>
</comment>
<dbReference type="SUPFAM" id="SSF54001">
    <property type="entry name" value="Cysteine proteinases"/>
    <property type="match status" value="1"/>
</dbReference>